<protein>
    <submittedName>
        <fullName evidence="1">Selenoprotein W</fullName>
    </submittedName>
</protein>
<sequence>MDLEGTSAGTKPQNSLECLSNALEDFGIFCIAINETITILFGMDQGSANDLHLKPTGLGRSSLASHFDARTEFGEELLLKHFKFRLVTSCATIGDVNLNTHSSQLSDPRALSKKDLVL</sequence>
<organism evidence="1">
    <name type="scientific">Schistocephalus solidus</name>
    <name type="common">Tapeworm</name>
    <dbReference type="NCBI Taxonomy" id="70667"/>
    <lineage>
        <taxon>Eukaryota</taxon>
        <taxon>Metazoa</taxon>
        <taxon>Spiralia</taxon>
        <taxon>Lophotrochozoa</taxon>
        <taxon>Platyhelminthes</taxon>
        <taxon>Cestoda</taxon>
        <taxon>Eucestoda</taxon>
        <taxon>Diphyllobothriidea</taxon>
        <taxon>Diphyllobothriidae</taxon>
        <taxon>Schistocephalus</taxon>
    </lineage>
</organism>
<gene>
    <name evidence="1" type="primary">SELW</name>
    <name evidence="1" type="ORF">TR117174</name>
</gene>
<evidence type="ECO:0000313" key="1">
    <source>
        <dbReference type="EMBL" id="JAP60763.1"/>
    </source>
</evidence>
<reference evidence="1" key="1">
    <citation type="submission" date="2016-01" db="EMBL/GenBank/DDBJ databases">
        <title>Reference transcriptome for the parasite Schistocephalus solidus: insights into the molecular evolution of parasitism.</title>
        <authorList>
            <person name="Hebert F.O."/>
            <person name="Grambauer S."/>
            <person name="Barber I."/>
            <person name="Landry C.R."/>
            <person name="Aubin-Horth N."/>
        </authorList>
    </citation>
    <scope>NUCLEOTIDE SEQUENCE</scope>
</reference>
<dbReference type="AlphaFoldDB" id="A0A0V0J4V7"/>
<dbReference type="EMBL" id="GEEE01002462">
    <property type="protein sequence ID" value="JAP60763.1"/>
    <property type="molecule type" value="Transcribed_RNA"/>
</dbReference>
<proteinExistence type="predicted"/>
<name>A0A0V0J4V7_SCHSO</name>
<accession>A0A0V0J4V7</accession>